<comment type="similarity">
    <text evidence="1">Belongs to the GDA1/CD39 NTPase family.</text>
</comment>
<dbReference type="Proteomes" id="UP000515204">
    <property type="component" value="Unplaced"/>
</dbReference>
<evidence type="ECO:0000313" key="7">
    <source>
        <dbReference type="Proteomes" id="UP000515204"/>
    </source>
</evidence>
<protein>
    <submittedName>
        <fullName evidence="8">Ectonucleoside triphosphate diphosphohydrolase 5 isoform X1</fullName>
    </submittedName>
</protein>
<dbReference type="GO" id="GO:0005524">
    <property type="term" value="F:ATP binding"/>
    <property type="evidence" value="ECO:0007669"/>
    <property type="project" value="UniProtKB-KW"/>
</dbReference>
<dbReference type="KEGG" id="dqu:106747546"/>
<dbReference type="Gene3D" id="3.30.420.150">
    <property type="entry name" value="Exopolyphosphatase. Domain 2"/>
    <property type="match status" value="1"/>
</dbReference>
<dbReference type="GO" id="GO:0016787">
    <property type="term" value="F:hydrolase activity"/>
    <property type="evidence" value="ECO:0007669"/>
    <property type="project" value="UniProtKB-KW"/>
</dbReference>
<dbReference type="GeneID" id="106747546"/>
<proteinExistence type="inferred from homology"/>
<dbReference type="PANTHER" id="PTHR11782:SF127">
    <property type="entry name" value="NTPASE, ISOFORM F"/>
    <property type="match status" value="1"/>
</dbReference>
<dbReference type="Gene3D" id="3.30.420.40">
    <property type="match status" value="1"/>
</dbReference>
<gene>
    <name evidence="8" type="primary">LOC106747546</name>
</gene>
<dbReference type="PANTHER" id="PTHR11782">
    <property type="entry name" value="ADENOSINE/GUANOSINE DIPHOSPHATASE"/>
    <property type="match status" value="1"/>
</dbReference>
<sequence>MNVRQRKLRTENEEECDNELASRQKKTTGQLGRKYFTVLAILGTLFLGYVAIANDLKPIRIGSKAIDSLAFSFNLQKPFYVVVIDAGSTGSRVLAFNFHESILNGNLILDGELFSEVKPGLSSFADKPVDAARSLTVLLNKAKTVIPQTDWPRTMLTMKATAGLRLLPEHKANAILEECRKLFQTSGFQVSKNSISIMEGTDEGIFSWFTVNFLLDRFTSLSSQATVAALDLGGGSTQITYQPDGIQAKKLEKHVYSINVFNHNMSLYTHSYLGMGLMAARKAILTHNTNPEDADSKLPIEIHSECVNPIVSAEWSYGGRDYIVKGPMNGTYKLVKTQNFAGGDENKPVVRFSECLKIIEKYVGTLADKPIGLKDHEVYAFSYYFERATEVALIDPFLGGVVQLGAFLKQAMETCDYPNTDQPFMCLDLTFIYVLLRNGFGLEPSTKLYLYKKINGHELSWALGAAFNVLQNGL</sequence>
<evidence type="ECO:0000256" key="4">
    <source>
        <dbReference type="PIRSR" id="PIRSR600407-2"/>
    </source>
</evidence>
<feature type="active site" description="Proton acceptor" evidence="3">
    <location>
        <position position="203"/>
    </location>
</feature>
<evidence type="ECO:0000256" key="2">
    <source>
        <dbReference type="ARBA" id="ARBA00022801"/>
    </source>
</evidence>
<feature type="region of interest" description="Disordered" evidence="5">
    <location>
        <begin position="1"/>
        <end position="23"/>
    </location>
</feature>
<keyword evidence="4" id="KW-0067">ATP-binding</keyword>
<keyword evidence="6" id="KW-1133">Transmembrane helix</keyword>
<feature type="transmembrane region" description="Helical" evidence="6">
    <location>
        <begin position="35"/>
        <end position="52"/>
    </location>
</feature>
<evidence type="ECO:0000256" key="3">
    <source>
        <dbReference type="PIRSR" id="PIRSR600407-1"/>
    </source>
</evidence>
<evidence type="ECO:0000256" key="6">
    <source>
        <dbReference type="SAM" id="Phobius"/>
    </source>
</evidence>
<reference evidence="8" key="1">
    <citation type="submission" date="2025-08" db="UniProtKB">
        <authorList>
            <consortium name="RefSeq"/>
        </authorList>
    </citation>
    <scope>IDENTIFICATION</scope>
</reference>
<evidence type="ECO:0000256" key="5">
    <source>
        <dbReference type="SAM" id="MobiDB-lite"/>
    </source>
</evidence>
<accession>A0A6P3XQ61</accession>
<dbReference type="AlphaFoldDB" id="A0A6P3XQ61"/>
<dbReference type="OrthoDB" id="6372431at2759"/>
<keyword evidence="6" id="KW-0472">Membrane</keyword>
<dbReference type="Pfam" id="PF01150">
    <property type="entry name" value="GDA1_CD39"/>
    <property type="match status" value="1"/>
</dbReference>
<keyword evidence="6" id="KW-0812">Transmembrane</keyword>
<keyword evidence="2" id="KW-0378">Hydrolase</keyword>
<feature type="binding site" evidence="4">
    <location>
        <begin position="234"/>
        <end position="238"/>
    </location>
    <ligand>
        <name>ATP</name>
        <dbReference type="ChEBI" id="CHEBI:30616"/>
    </ligand>
</feature>
<evidence type="ECO:0000256" key="1">
    <source>
        <dbReference type="ARBA" id="ARBA00009283"/>
    </source>
</evidence>
<keyword evidence="7" id="KW-1185">Reference proteome</keyword>
<evidence type="ECO:0000313" key="8">
    <source>
        <dbReference type="RefSeq" id="XP_014480650.1"/>
    </source>
</evidence>
<dbReference type="CDD" id="cd24046">
    <property type="entry name" value="ASKHA_NBD_NTPDase5-like"/>
    <property type="match status" value="1"/>
</dbReference>
<keyword evidence="4" id="KW-0547">Nucleotide-binding</keyword>
<organism evidence="7 8">
    <name type="scientific">Dinoponera quadriceps</name>
    <name type="common">South American ant</name>
    <dbReference type="NCBI Taxonomy" id="609295"/>
    <lineage>
        <taxon>Eukaryota</taxon>
        <taxon>Metazoa</taxon>
        <taxon>Ecdysozoa</taxon>
        <taxon>Arthropoda</taxon>
        <taxon>Hexapoda</taxon>
        <taxon>Insecta</taxon>
        <taxon>Pterygota</taxon>
        <taxon>Neoptera</taxon>
        <taxon>Endopterygota</taxon>
        <taxon>Hymenoptera</taxon>
        <taxon>Apocrita</taxon>
        <taxon>Aculeata</taxon>
        <taxon>Formicoidea</taxon>
        <taxon>Formicidae</taxon>
        <taxon>Ponerinae</taxon>
        <taxon>Ponerini</taxon>
        <taxon>Dinoponera</taxon>
    </lineage>
</organism>
<dbReference type="RefSeq" id="XP_014480650.1">
    <property type="nucleotide sequence ID" value="XM_014625164.1"/>
</dbReference>
<name>A0A6P3XQ61_DINQU</name>
<dbReference type="InterPro" id="IPR000407">
    <property type="entry name" value="GDA1_CD39_NTPase"/>
</dbReference>